<name>A0ABU6WQ13_9FABA</name>
<comment type="caution">
    <text evidence="1">The sequence shown here is derived from an EMBL/GenBank/DDBJ whole genome shotgun (WGS) entry which is preliminary data.</text>
</comment>
<sequence>MWPRVPPLHVSPWECDKRFRTTYVVTTFRNNEFRGFYNREEAETWIASDQVVEEGTATGAGHGLQRM</sequence>
<accession>A0ABU6WQ13</accession>
<evidence type="ECO:0000313" key="2">
    <source>
        <dbReference type="Proteomes" id="UP001341840"/>
    </source>
</evidence>
<reference evidence="1 2" key="1">
    <citation type="journal article" date="2023" name="Plants (Basel)">
        <title>Bridging the Gap: Combining Genomics and Transcriptomics Approaches to Understand Stylosanthes scabra, an Orphan Legume from the Brazilian Caatinga.</title>
        <authorList>
            <person name="Ferreira-Neto J.R.C."/>
            <person name="da Silva M.D."/>
            <person name="Binneck E."/>
            <person name="de Melo N.F."/>
            <person name="da Silva R.H."/>
            <person name="de Melo A.L.T.M."/>
            <person name="Pandolfi V."/>
            <person name="Bustamante F.O."/>
            <person name="Brasileiro-Vidal A.C."/>
            <person name="Benko-Iseppon A.M."/>
        </authorList>
    </citation>
    <scope>NUCLEOTIDE SEQUENCE [LARGE SCALE GENOMIC DNA]</scope>
    <source>
        <tissue evidence="1">Leaves</tissue>
    </source>
</reference>
<organism evidence="1 2">
    <name type="scientific">Stylosanthes scabra</name>
    <dbReference type="NCBI Taxonomy" id="79078"/>
    <lineage>
        <taxon>Eukaryota</taxon>
        <taxon>Viridiplantae</taxon>
        <taxon>Streptophyta</taxon>
        <taxon>Embryophyta</taxon>
        <taxon>Tracheophyta</taxon>
        <taxon>Spermatophyta</taxon>
        <taxon>Magnoliopsida</taxon>
        <taxon>eudicotyledons</taxon>
        <taxon>Gunneridae</taxon>
        <taxon>Pentapetalae</taxon>
        <taxon>rosids</taxon>
        <taxon>fabids</taxon>
        <taxon>Fabales</taxon>
        <taxon>Fabaceae</taxon>
        <taxon>Papilionoideae</taxon>
        <taxon>50 kb inversion clade</taxon>
        <taxon>dalbergioids sensu lato</taxon>
        <taxon>Dalbergieae</taxon>
        <taxon>Pterocarpus clade</taxon>
        <taxon>Stylosanthes</taxon>
    </lineage>
</organism>
<proteinExistence type="predicted"/>
<keyword evidence="2" id="KW-1185">Reference proteome</keyword>
<gene>
    <name evidence="1" type="ORF">PIB30_081647</name>
</gene>
<dbReference type="Proteomes" id="UP001341840">
    <property type="component" value="Unassembled WGS sequence"/>
</dbReference>
<dbReference type="EMBL" id="JASCZI010182471">
    <property type="protein sequence ID" value="MED6187982.1"/>
    <property type="molecule type" value="Genomic_DNA"/>
</dbReference>
<protein>
    <submittedName>
        <fullName evidence="1">Uncharacterized protein</fullName>
    </submittedName>
</protein>
<evidence type="ECO:0000313" key="1">
    <source>
        <dbReference type="EMBL" id="MED6187982.1"/>
    </source>
</evidence>